<dbReference type="PROSITE" id="PS51898">
    <property type="entry name" value="TYR_RECOMBINASE"/>
    <property type="match status" value="1"/>
</dbReference>
<dbReference type="InterPro" id="IPR011010">
    <property type="entry name" value="DNA_brk_join_enz"/>
</dbReference>
<evidence type="ECO:0000256" key="4">
    <source>
        <dbReference type="ARBA" id="ARBA00023172"/>
    </source>
</evidence>
<gene>
    <name evidence="8" type="ORF">dnl_07210</name>
</gene>
<proteinExistence type="inferred from homology"/>
<dbReference type="InterPro" id="IPR044068">
    <property type="entry name" value="CB"/>
</dbReference>
<organism evidence="8 9">
    <name type="scientific">Desulfonema limicola</name>
    <dbReference type="NCBI Taxonomy" id="45656"/>
    <lineage>
        <taxon>Bacteria</taxon>
        <taxon>Pseudomonadati</taxon>
        <taxon>Thermodesulfobacteriota</taxon>
        <taxon>Desulfobacteria</taxon>
        <taxon>Desulfobacterales</taxon>
        <taxon>Desulfococcaceae</taxon>
        <taxon>Desulfonema</taxon>
    </lineage>
</organism>
<dbReference type="PROSITE" id="PS51900">
    <property type="entry name" value="CB"/>
    <property type="match status" value="1"/>
</dbReference>
<evidence type="ECO:0000256" key="3">
    <source>
        <dbReference type="ARBA" id="ARBA00023125"/>
    </source>
</evidence>
<dbReference type="KEGG" id="dli:dnl_07210"/>
<evidence type="ECO:0000259" key="6">
    <source>
        <dbReference type="PROSITE" id="PS51898"/>
    </source>
</evidence>
<evidence type="ECO:0000259" key="7">
    <source>
        <dbReference type="PROSITE" id="PS51900"/>
    </source>
</evidence>
<keyword evidence="2" id="KW-0229">DNA integration</keyword>
<dbReference type="Gene3D" id="1.10.443.10">
    <property type="entry name" value="Intergrase catalytic core"/>
    <property type="match status" value="1"/>
</dbReference>
<protein>
    <submittedName>
        <fullName evidence="8">Integrase family protein</fullName>
    </submittedName>
</protein>
<dbReference type="PANTHER" id="PTHR30349:SF41">
    <property type="entry name" value="INTEGRASE_RECOMBINASE PROTEIN MJ0367-RELATED"/>
    <property type="match status" value="1"/>
</dbReference>
<evidence type="ECO:0000256" key="2">
    <source>
        <dbReference type="ARBA" id="ARBA00022908"/>
    </source>
</evidence>
<dbReference type="GO" id="GO:0003677">
    <property type="term" value="F:DNA binding"/>
    <property type="evidence" value="ECO:0007669"/>
    <property type="project" value="UniProtKB-UniRule"/>
</dbReference>
<feature type="domain" description="Tyr recombinase" evidence="6">
    <location>
        <begin position="105"/>
        <end position="315"/>
    </location>
</feature>
<dbReference type="RefSeq" id="WP_207690347.1">
    <property type="nucleotide sequence ID" value="NZ_CP061799.1"/>
</dbReference>
<dbReference type="InterPro" id="IPR010998">
    <property type="entry name" value="Integrase_recombinase_N"/>
</dbReference>
<accession>A0A975B478</accession>
<dbReference type="EMBL" id="CP061799">
    <property type="protein sequence ID" value="QTA78499.1"/>
    <property type="molecule type" value="Genomic_DNA"/>
</dbReference>
<evidence type="ECO:0000256" key="1">
    <source>
        <dbReference type="ARBA" id="ARBA00008857"/>
    </source>
</evidence>
<sequence>MIRFKSFLSKHFEDFLVYRMDAGYKYGRLRWYLSTLDQYLAETGVKINQVTPGFLLDFRSRLKGEPGTANRVFIILKAFFDYLIRIDFIKENPFKEIPLLREKSYIPFVFSPDQVDEILKNLQMNIRKTNPHLFLADLAAYNALLMTARCGMRISEPLGLKDKDFRTEERTVYIEKTKFHKDRLIPVPDAVAVSIENFLAVRNTVLDSRSCKNLLCACKGPASKGLVYRAFHRAVKDAGIKRTKQNAGNTTFGHTRVHSFRHSFAVNTLKDACERGLLPENVLPVLAAYMGHSDYRYTMKYLKVIDAEHFGGWADFCIFKRDREGA</sequence>
<dbReference type="InterPro" id="IPR050090">
    <property type="entry name" value="Tyrosine_recombinase_XerCD"/>
</dbReference>
<feature type="domain" description="Core-binding (CB)" evidence="7">
    <location>
        <begin position="6"/>
        <end position="84"/>
    </location>
</feature>
<evidence type="ECO:0000313" key="9">
    <source>
        <dbReference type="Proteomes" id="UP000663720"/>
    </source>
</evidence>
<dbReference type="AlphaFoldDB" id="A0A975B478"/>
<dbReference type="Pfam" id="PF00589">
    <property type="entry name" value="Phage_integrase"/>
    <property type="match status" value="1"/>
</dbReference>
<comment type="similarity">
    <text evidence="1">Belongs to the 'phage' integrase family.</text>
</comment>
<dbReference type="Gene3D" id="1.10.150.130">
    <property type="match status" value="1"/>
</dbReference>
<dbReference type="GO" id="GO:0015074">
    <property type="term" value="P:DNA integration"/>
    <property type="evidence" value="ECO:0007669"/>
    <property type="project" value="UniProtKB-KW"/>
</dbReference>
<evidence type="ECO:0000256" key="5">
    <source>
        <dbReference type="PROSITE-ProRule" id="PRU01248"/>
    </source>
</evidence>
<dbReference type="InterPro" id="IPR013762">
    <property type="entry name" value="Integrase-like_cat_sf"/>
</dbReference>
<keyword evidence="4" id="KW-0233">DNA recombination</keyword>
<evidence type="ECO:0000313" key="8">
    <source>
        <dbReference type="EMBL" id="QTA78499.1"/>
    </source>
</evidence>
<dbReference type="GO" id="GO:0006310">
    <property type="term" value="P:DNA recombination"/>
    <property type="evidence" value="ECO:0007669"/>
    <property type="project" value="UniProtKB-KW"/>
</dbReference>
<dbReference type="SUPFAM" id="SSF56349">
    <property type="entry name" value="DNA breaking-rejoining enzymes"/>
    <property type="match status" value="1"/>
</dbReference>
<dbReference type="InterPro" id="IPR002104">
    <property type="entry name" value="Integrase_catalytic"/>
</dbReference>
<dbReference type="PANTHER" id="PTHR30349">
    <property type="entry name" value="PHAGE INTEGRASE-RELATED"/>
    <property type="match status" value="1"/>
</dbReference>
<name>A0A975B478_9BACT</name>
<keyword evidence="9" id="KW-1185">Reference proteome</keyword>
<reference evidence="8" key="1">
    <citation type="journal article" date="2021" name="Microb. Physiol.">
        <title>Proteogenomic Insights into the Physiology of Marine, Sulfate-Reducing, Filamentous Desulfonema limicola and Desulfonema magnum.</title>
        <authorList>
            <person name="Schnaars V."/>
            <person name="Wohlbrand L."/>
            <person name="Scheve S."/>
            <person name="Hinrichs C."/>
            <person name="Reinhardt R."/>
            <person name="Rabus R."/>
        </authorList>
    </citation>
    <scope>NUCLEOTIDE SEQUENCE</scope>
    <source>
        <strain evidence="8">5ac10</strain>
    </source>
</reference>
<keyword evidence="3 5" id="KW-0238">DNA-binding</keyword>
<dbReference type="Proteomes" id="UP000663720">
    <property type="component" value="Chromosome"/>
</dbReference>